<keyword evidence="13" id="KW-1185">Reference proteome</keyword>
<evidence type="ECO:0000313" key="12">
    <source>
        <dbReference type="EMBL" id="GAV05034.1"/>
    </source>
</evidence>
<feature type="transmembrane region" description="Helical" evidence="10">
    <location>
        <begin position="195"/>
        <end position="218"/>
    </location>
</feature>
<evidence type="ECO:0000256" key="6">
    <source>
        <dbReference type="ARBA" id="ARBA00023136"/>
    </source>
</evidence>
<evidence type="ECO:0000256" key="8">
    <source>
        <dbReference type="ARBA" id="ARBA00023224"/>
    </source>
</evidence>
<comment type="caution">
    <text evidence="12">The sequence shown here is derived from an EMBL/GenBank/DDBJ whole genome shotgun (WGS) entry which is preliminary data.</text>
</comment>
<evidence type="ECO:0000313" key="13">
    <source>
        <dbReference type="Proteomes" id="UP000186922"/>
    </source>
</evidence>
<dbReference type="SUPFAM" id="SSF81321">
    <property type="entry name" value="Family A G protein-coupled receptor-like"/>
    <property type="match status" value="1"/>
</dbReference>
<protein>
    <recommendedName>
        <fullName evidence="11">G-protein coupled receptors family 1 profile domain-containing protein</fullName>
    </recommendedName>
</protein>
<name>A0A1D1W120_RAMVA</name>
<evidence type="ECO:0000256" key="7">
    <source>
        <dbReference type="ARBA" id="ARBA00023170"/>
    </source>
</evidence>
<keyword evidence="7" id="KW-0675">Receptor</keyword>
<accession>A0A1D1W120</accession>
<dbReference type="AlphaFoldDB" id="A0A1D1W120"/>
<dbReference type="Gene3D" id="1.20.1070.10">
    <property type="entry name" value="Rhodopsin 7-helix transmembrane proteins"/>
    <property type="match status" value="1"/>
</dbReference>
<evidence type="ECO:0000256" key="9">
    <source>
        <dbReference type="SAM" id="MobiDB-lite"/>
    </source>
</evidence>
<dbReference type="PROSITE" id="PS50262">
    <property type="entry name" value="G_PROTEIN_RECEP_F1_2"/>
    <property type="match status" value="1"/>
</dbReference>
<gene>
    <name evidence="12" type="primary">RvY_15222-1</name>
    <name evidence="12" type="synonym">RvY_15222.1</name>
    <name evidence="12" type="ORF">RvY_15222</name>
</gene>
<feature type="transmembrane region" description="Helical" evidence="10">
    <location>
        <begin position="335"/>
        <end position="354"/>
    </location>
</feature>
<feature type="transmembrane region" description="Helical" evidence="10">
    <location>
        <begin position="33"/>
        <end position="54"/>
    </location>
</feature>
<feature type="transmembrane region" description="Helical" evidence="10">
    <location>
        <begin position="66"/>
        <end position="86"/>
    </location>
</feature>
<feature type="transmembrane region" description="Helical" evidence="10">
    <location>
        <begin position="149"/>
        <end position="169"/>
    </location>
</feature>
<feature type="compositionally biased region" description="Polar residues" evidence="9">
    <location>
        <begin position="227"/>
        <end position="242"/>
    </location>
</feature>
<feature type="transmembrane region" description="Helical" evidence="10">
    <location>
        <begin position="106"/>
        <end position="128"/>
    </location>
</feature>
<sequence length="367" mass="41761">MNASWSERNDSLFLDPLVNITTITFTAWSLGDIFYICFDMSAILLGCLVLLLLYIDRGNKTSFKVYIANLCVVNIYYTALGFVTITNKRLVFPAEPPQAYCVILRFLNYITAGLVHLAHFLIAVNRVWAVTWPVSYRQYNRNNAIRNPVIICTGMWLYVHAFVVPAVILDSLVPKPFPELHQCILWLSWNAHWNIAAGVLVYHTPIAIMLAFYPFILYKTIKRSNRSGRNQVGQSGRATTEAVSRKSRARADAHSAQQSTHQSYSIANATVESQSKRPLRTFWKFLRQRASDGQFLTLSMLTLNVTVFLFPAQVYHVLLLANINPLGMQDVVDTMYTFSPTIDSLLFLFTVKSLRDTLRACTRRNSP</sequence>
<evidence type="ECO:0000256" key="10">
    <source>
        <dbReference type="SAM" id="Phobius"/>
    </source>
</evidence>
<keyword evidence="4 10" id="KW-1133">Transmembrane helix</keyword>
<evidence type="ECO:0000256" key="5">
    <source>
        <dbReference type="ARBA" id="ARBA00023040"/>
    </source>
</evidence>
<keyword evidence="3 10" id="KW-0812">Transmembrane</keyword>
<keyword evidence="8" id="KW-0807">Transducer</keyword>
<keyword evidence="2" id="KW-1003">Cell membrane</keyword>
<dbReference type="InterPro" id="IPR017452">
    <property type="entry name" value="GPCR_Rhodpsn_7TM"/>
</dbReference>
<dbReference type="PANTHER" id="PTHR24230">
    <property type="entry name" value="G-PROTEIN COUPLED RECEPTOR"/>
    <property type="match status" value="1"/>
</dbReference>
<feature type="compositionally biased region" description="Polar residues" evidence="9">
    <location>
        <begin position="255"/>
        <end position="264"/>
    </location>
</feature>
<evidence type="ECO:0000256" key="3">
    <source>
        <dbReference type="ARBA" id="ARBA00022692"/>
    </source>
</evidence>
<feature type="domain" description="G-protein coupled receptors family 1 profile" evidence="11">
    <location>
        <begin position="45"/>
        <end position="347"/>
    </location>
</feature>
<feature type="transmembrane region" description="Helical" evidence="10">
    <location>
        <begin position="295"/>
        <end position="315"/>
    </location>
</feature>
<evidence type="ECO:0000256" key="2">
    <source>
        <dbReference type="ARBA" id="ARBA00022475"/>
    </source>
</evidence>
<dbReference type="InterPro" id="IPR000276">
    <property type="entry name" value="GPCR_Rhodpsn"/>
</dbReference>
<dbReference type="GO" id="GO:0005886">
    <property type="term" value="C:plasma membrane"/>
    <property type="evidence" value="ECO:0007669"/>
    <property type="project" value="UniProtKB-SubCell"/>
</dbReference>
<dbReference type="GO" id="GO:0007218">
    <property type="term" value="P:neuropeptide signaling pathway"/>
    <property type="evidence" value="ECO:0007669"/>
    <property type="project" value="TreeGrafter"/>
</dbReference>
<evidence type="ECO:0000256" key="1">
    <source>
        <dbReference type="ARBA" id="ARBA00004651"/>
    </source>
</evidence>
<evidence type="ECO:0000256" key="4">
    <source>
        <dbReference type="ARBA" id="ARBA00022989"/>
    </source>
</evidence>
<feature type="region of interest" description="Disordered" evidence="9">
    <location>
        <begin position="227"/>
        <end position="264"/>
    </location>
</feature>
<keyword evidence="6 10" id="KW-0472">Membrane</keyword>
<evidence type="ECO:0000259" key="11">
    <source>
        <dbReference type="PROSITE" id="PS50262"/>
    </source>
</evidence>
<reference evidence="12 13" key="1">
    <citation type="journal article" date="2016" name="Nat. Commun.">
        <title>Extremotolerant tardigrade genome and improved radiotolerance of human cultured cells by tardigrade-unique protein.</title>
        <authorList>
            <person name="Hashimoto T."/>
            <person name="Horikawa D.D."/>
            <person name="Saito Y."/>
            <person name="Kuwahara H."/>
            <person name="Kozuka-Hata H."/>
            <person name="Shin-I T."/>
            <person name="Minakuchi Y."/>
            <person name="Ohishi K."/>
            <person name="Motoyama A."/>
            <person name="Aizu T."/>
            <person name="Enomoto A."/>
            <person name="Kondo K."/>
            <person name="Tanaka S."/>
            <person name="Hara Y."/>
            <person name="Koshikawa S."/>
            <person name="Sagara H."/>
            <person name="Miura T."/>
            <person name="Yokobori S."/>
            <person name="Miyagawa K."/>
            <person name="Suzuki Y."/>
            <person name="Kubo T."/>
            <person name="Oyama M."/>
            <person name="Kohara Y."/>
            <person name="Fujiyama A."/>
            <person name="Arakawa K."/>
            <person name="Katayama T."/>
            <person name="Toyoda A."/>
            <person name="Kunieda T."/>
        </authorList>
    </citation>
    <scope>NUCLEOTIDE SEQUENCE [LARGE SCALE GENOMIC DNA]</scope>
    <source>
        <strain evidence="12 13">YOKOZUNA-1</strain>
    </source>
</reference>
<dbReference type="EMBL" id="BDGG01000011">
    <property type="protein sequence ID" value="GAV05034.1"/>
    <property type="molecule type" value="Genomic_DNA"/>
</dbReference>
<keyword evidence="5" id="KW-0297">G-protein coupled receptor</keyword>
<dbReference type="Proteomes" id="UP000186922">
    <property type="component" value="Unassembled WGS sequence"/>
</dbReference>
<dbReference type="Pfam" id="PF00001">
    <property type="entry name" value="7tm_1"/>
    <property type="match status" value="1"/>
</dbReference>
<dbReference type="GO" id="GO:0008528">
    <property type="term" value="F:G protein-coupled peptide receptor activity"/>
    <property type="evidence" value="ECO:0007669"/>
    <property type="project" value="TreeGrafter"/>
</dbReference>
<comment type="subcellular location">
    <subcellularLocation>
        <location evidence="1">Cell membrane</location>
        <topology evidence="1">Multi-pass membrane protein</topology>
    </subcellularLocation>
</comment>
<proteinExistence type="predicted"/>
<organism evidence="12 13">
    <name type="scientific">Ramazzottius varieornatus</name>
    <name type="common">Water bear</name>
    <name type="synonym">Tardigrade</name>
    <dbReference type="NCBI Taxonomy" id="947166"/>
    <lineage>
        <taxon>Eukaryota</taxon>
        <taxon>Metazoa</taxon>
        <taxon>Ecdysozoa</taxon>
        <taxon>Tardigrada</taxon>
        <taxon>Eutardigrada</taxon>
        <taxon>Parachela</taxon>
        <taxon>Hypsibioidea</taxon>
        <taxon>Ramazzottiidae</taxon>
        <taxon>Ramazzottius</taxon>
    </lineage>
</organism>